<reference evidence="1" key="1">
    <citation type="submission" date="2018-06" db="EMBL/GenBank/DDBJ databases">
        <authorList>
            <person name="Zhirakovskaya E."/>
        </authorList>
    </citation>
    <scope>NUCLEOTIDE SEQUENCE</scope>
</reference>
<name>A0A3B0VIP5_9ZZZZ</name>
<organism evidence="1">
    <name type="scientific">hydrothermal vent metagenome</name>
    <dbReference type="NCBI Taxonomy" id="652676"/>
    <lineage>
        <taxon>unclassified sequences</taxon>
        <taxon>metagenomes</taxon>
        <taxon>ecological metagenomes</taxon>
    </lineage>
</organism>
<dbReference type="EMBL" id="UOEW01000214">
    <property type="protein sequence ID" value="VAW38872.1"/>
    <property type="molecule type" value="Genomic_DNA"/>
</dbReference>
<accession>A0A3B0VIP5</accession>
<sequence>MFVFKKKGQKKSVLSYMFVKGTTMQDLKDEKEALANIYNLDIDNITIRYFNPSKGEF</sequence>
<evidence type="ECO:0000313" key="1">
    <source>
        <dbReference type="EMBL" id="VAW38872.1"/>
    </source>
</evidence>
<dbReference type="AlphaFoldDB" id="A0A3B0VIP5"/>
<protein>
    <submittedName>
        <fullName evidence="1">Uncharacterized protein</fullName>
    </submittedName>
</protein>
<gene>
    <name evidence="1" type="ORF">MNBD_GAMMA01-1292</name>
</gene>
<proteinExistence type="predicted"/>